<dbReference type="EC" id="2.7.7.87" evidence="9"/>
<dbReference type="InterPro" id="IPR006070">
    <property type="entry name" value="Sua5-like_dom"/>
</dbReference>
<dbReference type="PANTHER" id="PTHR17490:SF18">
    <property type="entry name" value="THREONYLCARBAMOYL-AMP SYNTHASE"/>
    <property type="match status" value="1"/>
</dbReference>
<proteinExistence type="inferred from homology"/>
<dbReference type="GO" id="GO:0006450">
    <property type="term" value="P:regulation of translational fidelity"/>
    <property type="evidence" value="ECO:0007669"/>
    <property type="project" value="TreeGrafter"/>
</dbReference>
<reference evidence="11 12" key="1">
    <citation type="submission" date="2020-07" db="EMBL/GenBank/DDBJ databases">
        <title>Halieaceae bacterium, F7430, whole genome shotgun sequencing project.</title>
        <authorList>
            <person name="Jiang S."/>
            <person name="Liu Z.W."/>
            <person name="Du Z.J."/>
        </authorList>
    </citation>
    <scope>NUCLEOTIDE SEQUENCE [LARGE SCALE GENOMIC DNA]</scope>
    <source>
        <strain evidence="11 12">F7430</strain>
    </source>
</reference>
<dbReference type="Proteomes" id="UP000539350">
    <property type="component" value="Unassembled WGS sequence"/>
</dbReference>
<keyword evidence="5 9" id="KW-0548">Nucleotidyltransferase</keyword>
<dbReference type="GO" id="GO:0005737">
    <property type="term" value="C:cytoplasm"/>
    <property type="evidence" value="ECO:0007669"/>
    <property type="project" value="UniProtKB-SubCell"/>
</dbReference>
<evidence type="ECO:0000256" key="8">
    <source>
        <dbReference type="ARBA" id="ARBA00048366"/>
    </source>
</evidence>
<evidence type="ECO:0000259" key="10">
    <source>
        <dbReference type="PROSITE" id="PS51163"/>
    </source>
</evidence>
<dbReference type="GO" id="GO:0002949">
    <property type="term" value="P:tRNA threonylcarbamoyladenosine modification"/>
    <property type="evidence" value="ECO:0007669"/>
    <property type="project" value="UniProtKB-UniRule"/>
</dbReference>
<dbReference type="PANTHER" id="PTHR17490">
    <property type="entry name" value="SUA5"/>
    <property type="match status" value="1"/>
</dbReference>
<dbReference type="InterPro" id="IPR017945">
    <property type="entry name" value="DHBP_synth_RibB-like_a/b_dom"/>
</dbReference>
<keyword evidence="12" id="KW-1185">Reference proteome</keyword>
<evidence type="ECO:0000256" key="3">
    <source>
        <dbReference type="ARBA" id="ARBA00022679"/>
    </source>
</evidence>
<dbReference type="PROSITE" id="PS51163">
    <property type="entry name" value="YRDC"/>
    <property type="match status" value="1"/>
</dbReference>
<evidence type="ECO:0000313" key="12">
    <source>
        <dbReference type="Proteomes" id="UP000539350"/>
    </source>
</evidence>
<evidence type="ECO:0000256" key="1">
    <source>
        <dbReference type="ARBA" id="ARBA00004496"/>
    </source>
</evidence>
<evidence type="ECO:0000256" key="4">
    <source>
        <dbReference type="ARBA" id="ARBA00022694"/>
    </source>
</evidence>
<keyword evidence="3 9" id="KW-0808">Transferase</keyword>
<evidence type="ECO:0000256" key="6">
    <source>
        <dbReference type="ARBA" id="ARBA00022741"/>
    </source>
</evidence>
<keyword evidence="7 9" id="KW-0067">ATP-binding</keyword>
<evidence type="ECO:0000256" key="7">
    <source>
        <dbReference type="ARBA" id="ARBA00022840"/>
    </source>
</evidence>
<comment type="function">
    <text evidence="9">Required for the formation of a threonylcarbamoyl group on adenosine at position 37 (t(6)A37) in tRNAs that read codons beginning with adenine. Catalyzes the conversion of L-threonine, HCO(3)(-)/CO(2) and ATP to give threonylcarbamoyl-AMP (TC-AMP) as the acyladenylate intermediate, with the release of diphosphate.</text>
</comment>
<keyword evidence="6 9" id="KW-0547">Nucleotide-binding</keyword>
<comment type="similarity">
    <text evidence="9">Belongs to the SUA5 family. TsaC subfamily.</text>
</comment>
<dbReference type="EMBL" id="JACFXU010000017">
    <property type="protein sequence ID" value="MBA6413802.1"/>
    <property type="molecule type" value="Genomic_DNA"/>
</dbReference>
<keyword evidence="2 9" id="KW-0963">Cytoplasm</keyword>
<evidence type="ECO:0000256" key="5">
    <source>
        <dbReference type="ARBA" id="ARBA00022695"/>
    </source>
</evidence>
<dbReference type="RefSeq" id="WP_182173868.1">
    <property type="nucleotide sequence ID" value="NZ_JACFXU010000017.1"/>
</dbReference>
<gene>
    <name evidence="9" type="primary">tsaC</name>
    <name evidence="11" type="ORF">H2508_11840</name>
</gene>
<evidence type="ECO:0000256" key="2">
    <source>
        <dbReference type="ARBA" id="ARBA00022490"/>
    </source>
</evidence>
<evidence type="ECO:0000313" key="11">
    <source>
        <dbReference type="EMBL" id="MBA6413802.1"/>
    </source>
</evidence>
<evidence type="ECO:0000256" key="9">
    <source>
        <dbReference type="HAMAP-Rule" id="MF_01852"/>
    </source>
</evidence>
<accession>A0A7W2TXK6</accession>
<dbReference type="GO" id="GO:0061710">
    <property type="term" value="F:L-threonylcarbamoyladenylate synthase"/>
    <property type="evidence" value="ECO:0007669"/>
    <property type="project" value="UniProtKB-EC"/>
</dbReference>
<dbReference type="InterPro" id="IPR050156">
    <property type="entry name" value="TC-AMP_synthase_SUA5"/>
</dbReference>
<dbReference type="GO" id="GO:0003725">
    <property type="term" value="F:double-stranded RNA binding"/>
    <property type="evidence" value="ECO:0007669"/>
    <property type="project" value="InterPro"/>
</dbReference>
<dbReference type="HAMAP" id="MF_01852">
    <property type="entry name" value="TsaC"/>
    <property type="match status" value="1"/>
</dbReference>
<feature type="domain" description="YrdC-like" evidence="10">
    <location>
        <begin position="4"/>
        <end position="185"/>
    </location>
</feature>
<dbReference type="Pfam" id="PF01300">
    <property type="entry name" value="Sua5_yciO_yrdC"/>
    <property type="match status" value="1"/>
</dbReference>
<name>A0A7W2TXK6_9GAMM</name>
<dbReference type="Gene3D" id="3.90.870.10">
    <property type="entry name" value="DHBP synthase"/>
    <property type="match status" value="1"/>
</dbReference>
<dbReference type="AlphaFoldDB" id="A0A7W2TXK6"/>
<dbReference type="SUPFAM" id="SSF55821">
    <property type="entry name" value="YrdC/RibB"/>
    <property type="match status" value="1"/>
</dbReference>
<comment type="caution">
    <text evidence="11">The sequence shown here is derived from an EMBL/GenBank/DDBJ whole genome shotgun (WGS) entry which is preliminary data.</text>
</comment>
<organism evidence="11 12">
    <name type="scientific">Sediminihaliea albiluteola</name>
    <dbReference type="NCBI Taxonomy" id="2758564"/>
    <lineage>
        <taxon>Bacteria</taxon>
        <taxon>Pseudomonadati</taxon>
        <taxon>Pseudomonadota</taxon>
        <taxon>Gammaproteobacteria</taxon>
        <taxon>Cellvibrionales</taxon>
        <taxon>Halieaceae</taxon>
        <taxon>Sediminihaliea</taxon>
    </lineage>
</organism>
<protein>
    <recommendedName>
        <fullName evidence="9">Threonylcarbamoyl-AMP synthase</fullName>
        <shortName evidence="9">TC-AMP synthase</shortName>
        <ecNumber evidence="9">2.7.7.87</ecNumber>
    </recommendedName>
    <alternativeName>
        <fullName evidence="9">L-threonylcarbamoyladenylate synthase</fullName>
    </alternativeName>
    <alternativeName>
        <fullName evidence="9">t(6)A37 threonylcarbamoyladenosine biosynthesis protein TsaC</fullName>
    </alternativeName>
    <alternativeName>
        <fullName evidence="9">tRNA threonylcarbamoyladenosine biosynthesis protein TsaC</fullName>
    </alternativeName>
</protein>
<dbReference type="GO" id="GO:0005524">
    <property type="term" value="F:ATP binding"/>
    <property type="evidence" value="ECO:0007669"/>
    <property type="project" value="UniProtKB-UniRule"/>
</dbReference>
<comment type="catalytic activity">
    <reaction evidence="8 9">
        <text>L-threonine + hydrogencarbonate + ATP = L-threonylcarbamoyladenylate + diphosphate + H2O</text>
        <dbReference type="Rhea" id="RHEA:36407"/>
        <dbReference type="ChEBI" id="CHEBI:15377"/>
        <dbReference type="ChEBI" id="CHEBI:17544"/>
        <dbReference type="ChEBI" id="CHEBI:30616"/>
        <dbReference type="ChEBI" id="CHEBI:33019"/>
        <dbReference type="ChEBI" id="CHEBI:57926"/>
        <dbReference type="ChEBI" id="CHEBI:73682"/>
        <dbReference type="EC" id="2.7.7.87"/>
    </reaction>
</comment>
<dbReference type="InterPro" id="IPR023535">
    <property type="entry name" value="TC-AMP_synthase"/>
</dbReference>
<keyword evidence="4 9" id="KW-0819">tRNA processing</keyword>
<dbReference type="GO" id="GO:0000049">
    <property type="term" value="F:tRNA binding"/>
    <property type="evidence" value="ECO:0007669"/>
    <property type="project" value="TreeGrafter"/>
</dbReference>
<comment type="subcellular location">
    <subcellularLocation>
        <location evidence="1 9">Cytoplasm</location>
    </subcellularLocation>
</comment>
<sequence>MAISLRLQTALRALQQGAVVACPTEAVWGLSCDPDNSEAVQRLLDLKRRPMHKGLILVASESEQFAALLQGLSQAQRSKLSLSWPGATTWLVPHHDLVPAWIHGGRDSVALRVSAHPVLAALCRHWGGPLVSTSANPSGSQAPRAAFQVRRYFGANVEVLLPGAVGGADRPSVIRDILTDRIIRS</sequence>